<gene>
    <name evidence="1" type="ORF">U6A24_22385</name>
</gene>
<dbReference type="RefSeq" id="WP_324182264.1">
    <property type="nucleotide sequence ID" value="NZ_BAABAW010000018.1"/>
</dbReference>
<reference evidence="1 2" key="1">
    <citation type="journal article" date="2013" name="Int. J. Syst. Evol. Microbiol.">
        <title>Aquimarina gracilis sp. nov., isolated from the gut microflora of a mussel, Mytilus coruscus, and emended description of Aquimarina spongiae.</title>
        <authorList>
            <person name="Park S.C."/>
            <person name="Choe H.N."/>
            <person name="Baik K.S."/>
            <person name="Seong C.N."/>
        </authorList>
    </citation>
    <scope>NUCLEOTIDE SEQUENCE [LARGE SCALE GENOMIC DNA]</scope>
    <source>
        <strain evidence="1 2">PSC32</strain>
    </source>
</reference>
<name>A0ABU6A2E5_9FLAO</name>
<organism evidence="1 2">
    <name type="scientific">Aquimarina gracilis</name>
    <dbReference type="NCBI Taxonomy" id="874422"/>
    <lineage>
        <taxon>Bacteria</taxon>
        <taxon>Pseudomonadati</taxon>
        <taxon>Bacteroidota</taxon>
        <taxon>Flavobacteriia</taxon>
        <taxon>Flavobacteriales</taxon>
        <taxon>Flavobacteriaceae</taxon>
        <taxon>Aquimarina</taxon>
    </lineage>
</organism>
<evidence type="ECO:0000313" key="2">
    <source>
        <dbReference type="Proteomes" id="UP001327027"/>
    </source>
</evidence>
<keyword evidence="2" id="KW-1185">Reference proteome</keyword>
<sequence>MKKLYSYKTNGRSGTAPLLHWTYFFVVLHFVDNKGGDFSTRLKIKSAYIY</sequence>
<accession>A0ABU6A2E5</accession>
<dbReference type="EMBL" id="JAYKLX010000012">
    <property type="protein sequence ID" value="MEB3348243.1"/>
    <property type="molecule type" value="Genomic_DNA"/>
</dbReference>
<protein>
    <submittedName>
        <fullName evidence="1">Uncharacterized protein</fullName>
    </submittedName>
</protein>
<proteinExistence type="predicted"/>
<dbReference type="Proteomes" id="UP001327027">
    <property type="component" value="Unassembled WGS sequence"/>
</dbReference>
<evidence type="ECO:0000313" key="1">
    <source>
        <dbReference type="EMBL" id="MEB3348243.1"/>
    </source>
</evidence>
<comment type="caution">
    <text evidence="1">The sequence shown here is derived from an EMBL/GenBank/DDBJ whole genome shotgun (WGS) entry which is preliminary data.</text>
</comment>